<evidence type="ECO:0000313" key="3">
    <source>
        <dbReference type="EMBL" id="TNY20259.1"/>
    </source>
</evidence>
<feature type="compositionally biased region" description="Low complexity" evidence="1">
    <location>
        <begin position="220"/>
        <end position="234"/>
    </location>
</feature>
<dbReference type="Proteomes" id="UP000311382">
    <property type="component" value="Unassembled WGS sequence"/>
</dbReference>
<evidence type="ECO:0000313" key="4">
    <source>
        <dbReference type="Proteomes" id="UP000311382"/>
    </source>
</evidence>
<feature type="chain" id="PRO_5023098229" description="Proteophosphoglycan ppg4" evidence="2">
    <location>
        <begin position="20"/>
        <end position="260"/>
    </location>
</feature>
<comment type="caution">
    <text evidence="3">The sequence shown here is derived from an EMBL/GenBank/DDBJ whole genome shotgun (WGS) entry which is preliminary data.</text>
</comment>
<feature type="region of interest" description="Disordered" evidence="1">
    <location>
        <begin position="183"/>
        <end position="234"/>
    </location>
</feature>
<gene>
    <name evidence="3" type="ORF">DMC30DRAFT_398267</name>
</gene>
<proteinExistence type="predicted"/>
<evidence type="ECO:0008006" key="5">
    <source>
        <dbReference type="Google" id="ProtNLM"/>
    </source>
</evidence>
<name>A0A5C5FV87_9BASI</name>
<dbReference type="OrthoDB" id="10625511at2759"/>
<keyword evidence="4" id="KW-1185">Reference proteome</keyword>
<reference evidence="3 4" key="1">
    <citation type="submission" date="2019-03" db="EMBL/GenBank/DDBJ databases">
        <title>Rhodosporidium diobovatum UCD-FST 08-225 genome sequencing, assembly, and annotation.</title>
        <authorList>
            <person name="Fakankun I.U."/>
            <person name="Fristensky B."/>
            <person name="Levin D.B."/>
        </authorList>
    </citation>
    <scope>NUCLEOTIDE SEQUENCE [LARGE SCALE GENOMIC DNA]</scope>
    <source>
        <strain evidence="3 4">UCD-FST 08-225</strain>
    </source>
</reference>
<sequence>MVQSRTVVALLACAFVASAQLLEDDNGGRLADFPSSCLSPCDSFEALARVRLCRFPALPIFVRAPAHLHVDATCRTQDCSAANPEDTASAEAATLACICTDTARTALESCGNCISSNTADMAMSESGAVILQLAVSFSRGCGMSLAIDGASPSISSVLADGGSEYSSEREALSTATARDALVATSSDDAEQTGGARTTAASATADGDSVTREVSMTVSETDSSSAPTATASGDAGSGAASLAVGGLVGAVCTLLVAMSLI</sequence>
<organism evidence="3 4">
    <name type="scientific">Rhodotorula diobovata</name>
    <dbReference type="NCBI Taxonomy" id="5288"/>
    <lineage>
        <taxon>Eukaryota</taxon>
        <taxon>Fungi</taxon>
        <taxon>Dikarya</taxon>
        <taxon>Basidiomycota</taxon>
        <taxon>Pucciniomycotina</taxon>
        <taxon>Microbotryomycetes</taxon>
        <taxon>Sporidiobolales</taxon>
        <taxon>Sporidiobolaceae</taxon>
        <taxon>Rhodotorula</taxon>
    </lineage>
</organism>
<feature type="compositionally biased region" description="Low complexity" evidence="1">
    <location>
        <begin position="192"/>
        <end position="207"/>
    </location>
</feature>
<dbReference type="AlphaFoldDB" id="A0A5C5FV87"/>
<accession>A0A5C5FV87</accession>
<evidence type="ECO:0000256" key="2">
    <source>
        <dbReference type="SAM" id="SignalP"/>
    </source>
</evidence>
<keyword evidence="2" id="KW-0732">Signal</keyword>
<protein>
    <recommendedName>
        <fullName evidence="5">Proteophosphoglycan ppg4</fullName>
    </recommendedName>
</protein>
<evidence type="ECO:0000256" key="1">
    <source>
        <dbReference type="SAM" id="MobiDB-lite"/>
    </source>
</evidence>
<dbReference type="EMBL" id="SOZI01000072">
    <property type="protein sequence ID" value="TNY20259.1"/>
    <property type="molecule type" value="Genomic_DNA"/>
</dbReference>
<feature type="signal peptide" evidence="2">
    <location>
        <begin position="1"/>
        <end position="19"/>
    </location>
</feature>